<dbReference type="Pfam" id="PF07635">
    <property type="entry name" value="PSCyt1"/>
    <property type="match status" value="1"/>
</dbReference>
<dbReference type="Proteomes" id="UP000593765">
    <property type="component" value="Chromosome"/>
</dbReference>
<dbReference type="PANTHER" id="PTHR35889">
    <property type="entry name" value="CYCLOINULO-OLIGOSACCHARIDE FRUCTANOTRANSFERASE-RELATED"/>
    <property type="match status" value="1"/>
</dbReference>
<evidence type="ECO:0000313" key="6">
    <source>
        <dbReference type="Proteomes" id="UP000593765"/>
    </source>
</evidence>
<organism evidence="5 6">
    <name type="scientific">Humisphaera borealis</name>
    <dbReference type="NCBI Taxonomy" id="2807512"/>
    <lineage>
        <taxon>Bacteria</taxon>
        <taxon>Pseudomonadati</taxon>
        <taxon>Planctomycetota</taxon>
        <taxon>Phycisphaerae</taxon>
        <taxon>Tepidisphaerales</taxon>
        <taxon>Tepidisphaeraceae</taxon>
        <taxon>Humisphaera</taxon>
    </lineage>
</organism>
<evidence type="ECO:0000259" key="3">
    <source>
        <dbReference type="Pfam" id="PF07587"/>
    </source>
</evidence>
<dbReference type="SUPFAM" id="SSF46626">
    <property type="entry name" value="Cytochrome c"/>
    <property type="match status" value="1"/>
</dbReference>
<keyword evidence="1" id="KW-0732">Signal</keyword>
<feature type="chain" id="PRO_5034554987" evidence="1">
    <location>
        <begin position="23"/>
        <end position="1067"/>
    </location>
</feature>
<name>A0A7M2WST3_9BACT</name>
<dbReference type="InterPro" id="IPR022655">
    <property type="entry name" value="DUF1553"/>
</dbReference>
<dbReference type="InterPro" id="IPR011444">
    <property type="entry name" value="DUF1549"/>
</dbReference>
<feature type="domain" description="Cytochrome C Planctomycete-type" evidence="4">
    <location>
        <begin position="42"/>
        <end position="102"/>
    </location>
</feature>
<dbReference type="SUPFAM" id="SSF49899">
    <property type="entry name" value="Concanavalin A-like lectins/glucanases"/>
    <property type="match status" value="1"/>
</dbReference>
<dbReference type="InterPro" id="IPR036909">
    <property type="entry name" value="Cyt_c-like_dom_sf"/>
</dbReference>
<feature type="domain" description="DUF1553" evidence="3">
    <location>
        <begin position="748"/>
        <end position="1012"/>
    </location>
</feature>
<evidence type="ECO:0000256" key="1">
    <source>
        <dbReference type="SAM" id="SignalP"/>
    </source>
</evidence>
<accession>A0A7M2WST3</accession>
<dbReference type="GO" id="GO:0009055">
    <property type="term" value="F:electron transfer activity"/>
    <property type="evidence" value="ECO:0007669"/>
    <property type="project" value="InterPro"/>
</dbReference>
<dbReference type="InterPro" id="IPR013320">
    <property type="entry name" value="ConA-like_dom_sf"/>
</dbReference>
<dbReference type="Pfam" id="PF13385">
    <property type="entry name" value="Laminin_G_3"/>
    <property type="match status" value="1"/>
</dbReference>
<evidence type="ECO:0000259" key="4">
    <source>
        <dbReference type="Pfam" id="PF07635"/>
    </source>
</evidence>
<dbReference type="Gene3D" id="2.60.120.200">
    <property type="match status" value="1"/>
</dbReference>
<reference evidence="5 6" key="1">
    <citation type="submission" date="2020-10" db="EMBL/GenBank/DDBJ databases">
        <title>Wide distribution of Phycisphaera-like planctomycetes from WD2101 soil group in peatlands and genome analysis of the first cultivated representative.</title>
        <authorList>
            <person name="Dedysh S.N."/>
            <person name="Beletsky A.V."/>
            <person name="Ivanova A."/>
            <person name="Kulichevskaya I.S."/>
            <person name="Suzina N.E."/>
            <person name="Philippov D.A."/>
            <person name="Rakitin A.L."/>
            <person name="Mardanov A.V."/>
            <person name="Ravin N.V."/>
        </authorList>
    </citation>
    <scope>NUCLEOTIDE SEQUENCE [LARGE SCALE GENOMIC DNA]</scope>
    <source>
        <strain evidence="5 6">M1803</strain>
    </source>
</reference>
<dbReference type="EMBL" id="CP063458">
    <property type="protein sequence ID" value="QOV88493.1"/>
    <property type="molecule type" value="Genomic_DNA"/>
</dbReference>
<dbReference type="KEGG" id="hbs:IPV69_19910"/>
<feature type="signal peptide" evidence="1">
    <location>
        <begin position="1"/>
        <end position="22"/>
    </location>
</feature>
<dbReference type="Pfam" id="PF07587">
    <property type="entry name" value="PSD1"/>
    <property type="match status" value="1"/>
</dbReference>
<keyword evidence="6" id="KW-1185">Reference proteome</keyword>
<dbReference type="AlphaFoldDB" id="A0A7M2WST3"/>
<dbReference type="Pfam" id="PF07583">
    <property type="entry name" value="PSCyt2"/>
    <property type="match status" value="1"/>
</dbReference>
<protein>
    <submittedName>
        <fullName evidence="5">DUF1553 domain-containing protein</fullName>
    </submittedName>
</protein>
<dbReference type="InterPro" id="IPR011429">
    <property type="entry name" value="Cyt_c_Planctomycete-type"/>
</dbReference>
<gene>
    <name evidence="5" type="ORF">IPV69_19910</name>
</gene>
<dbReference type="RefSeq" id="WP_206291477.1">
    <property type="nucleotide sequence ID" value="NZ_CP063458.1"/>
</dbReference>
<evidence type="ECO:0000259" key="2">
    <source>
        <dbReference type="Pfam" id="PF07583"/>
    </source>
</evidence>
<feature type="domain" description="DUF1549" evidence="2">
    <location>
        <begin position="152"/>
        <end position="357"/>
    </location>
</feature>
<sequence>MMSIRNLFALAVGLTCTASAVAAPGAPLQFNRDIRPLLSDNCLACHGPDSAHRKASLRLDTQEGLFGKREDGIAVVPGKPAESIIWSRIITTDADDLMPPPDSHKKLTPAQKATIKRWIEEGASWEPHWSLKAPVRPAAPAVKTAKWVRNAIDAFVLAKMEAAGLSPAVEADRRTLARRLSFDLIGLPPSPEEVEAFATDPSPNAYEAYVDMLLAKPQWGEHRGRYWLDAARYGDTHGIHNDNYREMWAYRDWVIDAFNRNLRFDQFVTEQVAGDLLPNRTLETQIASGFQRCNITTSEGGSIPDEVQAMYDKDRVETTATVFLGLTMGCAACHDHKFDPISQRDFYSMAAFFRNTTQPAMDGNKPDTPPIIVVPNAEDRPRWEKLTQTLTELTAAKKTREGEANKPFEDWLKAGEHRKLTAPLAITDELFAADFDEGTGAASTDIAGKAGTLGLPAGVSWSDGQAKGQKAIKFADKASIELSEVKMEPGQAFSIGAWVLVPPEEGTFVIASKIDPKAKTPTTGWALSIETRVPSFRIFGKGGKKLEIRGNSSSRPQSGKWVHLLVSYDGSGHPSGLTMHINGKPEFPDYSADSAPLAGVADRNDQPVRLGTDGKRYLTNGALADVRIFGRKLLVDEAAAIQKWSALKPALVAKNDKLSPAQKADLKLLYLVRQDESYRDISHRISVAEAGQREINKRSAITHVMAEKPNTPAMARILFRGQYDQPKDEVMAMTPAALHPYPKDGPQNRLGLARWIIDPANPLTSRVTVNRLWQEVFGTGIVRTSEDFGIMGENPSHPELLDWLAVEFRAPADGAPGGDFKKFFKMLVMSATYRQAAIATPEKLVADPQNRLLSRGPRFRMDAEVLRDFALASSGLLVKKIGGPSVKPYQPPGVWEAVAMKSSNTRDYKEDTGEGLYRRSMYWFWKRSAPPASMDLMNAPTREVCTVRRERTNTPMQALVTMNDPQWVEAARHLAERTLKEAGNSFDARLDFVTQRLISRKLSDRERQICRTSFNDFAATYAVSEEEAKKLIATGASTPDEKLPPAELATWTMLASQLMNLDEALNK</sequence>
<proteinExistence type="predicted"/>
<dbReference type="PANTHER" id="PTHR35889:SF3">
    <property type="entry name" value="F-BOX DOMAIN-CONTAINING PROTEIN"/>
    <property type="match status" value="1"/>
</dbReference>
<evidence type="ECO:0000313" key="5">
    <source>
        <dbReference type="EMBL" id="QOV88493.1"/>
    </source>
</evidence>
<dbReference type="GO" id="GO:0020037">
    <property type="term" value="F:heme binding"/>
    <property type="evidence" value="ECO:0007669"/>
    <property type="project" value="InterPro"/>
</dbReference>